<organism evidence="2 3">
    <name type="scientific">uncultured phage_MedDCM-OCT-S37-C6</name>
    <dbReference type="NCBI Taxonomy" id="2740804"/>
    <lineage>
        <taxon>Viruses</taxon>
        <taxon>Duplodnaviria</taxon>
        <taxon>Heunggongvirae</taxon>
        <taxon>Uroviricota</taxon>
        <taxon>Caudoviricetes</taxon>
        <taxon>Autographivirales</taxon>
        <taxon>Oinezvirus</taxon>
        <taxon>Oinezvirus S37C6</taxon>
    </lineage>
</organism>
<keyword evidence="3" id="KW-1185">Reference proteome</keyword>
<dbReference type="EMBL" id="AP013546">
    <property type="protein sequence ID" value="BAQ94376.1"/>
    <property type="molecule type" value="Genomic_DNA"/>
</dbReference>
<dbReference type="Proteomes" id="UP000504913">
    <property type="component" value="Segment"/>
</dbReference>
<dbReference type="KEGG" id="vg:55412282"/>
<evidence type="ECO:0000313" key="2">
    <source>
        <dbReference type="EMBL" id="BAQ94376.1"/>
    </source>
</evidence>
<proteinExistence type="predicted"/>
<feature type="region of interest" description="Disordered" evidence="1">
    <location>
        <begin position="81"/>
        <end position="130"/>
    </location>
</feature>
<dbReference type="GeneID" id="55412282"/>
<sequence length="130" mass="14261">MCFGGGGRATITKPDYNAYDKQFDLQKEAIQNSMDSNLRLKQQELQASLGDKADIQRQLNEQIRIQAENTNAQAMRLAQVIGPPPPEKSAQAPVIGSKRKKLGKERLRIRRAQSPTSSASGAGLNITANR</sequence>
<evidence type="ECO:0000256" key="1">
    <source>
        <dbReference type="SAM" id="MobiDB-lite"/>
    </source>
</evidence>
<reference evidence="2 3" key="1">
    <citation type="journal article" date="2013" name="PLoS Genet.">
        <title>Expanding the Marine Virosphere Using Metagenomics.</title>
        <authorList>
            <person name="Mizuno C.M."/>
            <person name="Rodriguez-Valera F."/>
            <person name="Kimes N.E."/>
            <person name="Ghai R."/>
        </authorList>
    </citation>
    <scope>NUCLEOTIDE SEQUENCE [LARGE SCALE GENOMIC DNA]</scope>
    <source>
        <strain evidence="2">UvMED-CGR-C79-MedDCM-OCT-S37-C6</strain>
    </source>
</reference>
<accession>A0A6S4PIQ7</accession>
<feature type="compositionally biased region" description="Polar residues" evidence="1">
    <location>
        <begin position="113"/>
        <end position="130"/>
    </location>
</feature>
<feature type="compositionally biased region" description="Basic residues" evidence="1">
    <location>
        <begin position="97"/>
        <end position="111"/>
    </location>
</feature>
<name>A0A6S4PIQ7_9CAUD</name>
<protein>
    <submittedName>
        <fullName evidence="2">Uncharacterized protein</fullName>
    </submittedName>
</protein>
<dbReference type="RefSeq" id="YP_009777632.1">
    <property type="nucleotide sequence ID" value="NC_047700.1"/>
</dbReference>
<evidence type="ECO:0000313" key="3">
    <source>
        <dbReference type="Proteomes" id="UP000504913"/>
    </source>
</evidence>